<dbReference type="GO" id="GO:0003677">
    <property type="term" value="F:DNA binding"/>
    <property type="evidence" value="ECO:0007669"/>
    <property type="project" value="UniProtKB-KW"/>
</dbReference>
<evidence type="ECO:0000313" key="7">
    <source>
        <dbReference type="Proteomes" id="UP000234956"/>
    </source>
</evidence>
<dbReference type="PANTHER" id="PTHR30349:SF41">
    <property type="entry name" value="INTEGRASE_RECOMBINASE PROTEIN MJ0367-RELATED"/>
    <property type="match status" value="1"/>
</dbReference>
<dbReference type="InterPro" id="IPR004107">
    <property type="entry name" value="Integrase_SAM-like_N"/>
</dbReference>
<comment type="similarity">
    <text evidence="1">Belongs to the 'phage' integrase family.</text>
</comment>
<name>A0A2I0V2Q7_9BACI</name>
<dbReference type="PROSITE" id="PS51898">
    <property type="entry name" value="TYR_RECOMBINASE"/>
    <property type="match status" value="1"/>
</dbReference>
<proteinExistence type="inferred from homology"/>
<dbReference type="InterPro" id="IPR010998">
    <property type="entry name" value="Integrase_recombinase_N"/>
</dbReference>
<dbReference type="GO" id="GO:0015074">
    <property type="term" value="P:DNA integration"/>
    <property type="evidence" value="ECO:0007669"/>
    <property type="project" value="UniProtKB-KW"/>
</dbReference>
<dbReference type="Pfam" id="PF02899">
    <property type="entry name" value="Phage_int_SAM_1"/>
    <property type="match status" value="1"/>
</dbReference>
<evidence type="ECO:0000259" key="5">
    <source>
        <dbReference type="PROSITE" id="PS51898"/>
    </source>
</evidence>
<dbReference type="GO" id="GO:0006310">
    <property type="term" value="P:DNA recombination"/>
    <property type="evidence" value="ECO:0007669"/>
    <property type="project" value="UniProtKB-KW"/>
</dbReference>
<dbReference type="Pfam" id="PF00589">
    <property type="entry name" value="Phage_integrase"/>
    <property type="match status" value="1"/>
</dbReference>
<evidence type="ECO:0000256" key="4">
    <source>
        <dbReference type="ARBA" id="ARBA00023172"/>
    </source>
</evidence>
<dbReference type="InterPro" id="IPR050090">
    <property type="entry name" value="Tyrosine_recombinase_XerCD"/>
</dbReference>
<dbReference type="Gene3D" id="1.10.150.130">
    <property type="match status" value="1"/>
</dbReference>
<evidence type="ECO:0000256" key="2">
    <source>
        <dbReference type="ARBA" id="ARBA00022908"/>
    </source>
</evidence>
<feature type="domain" description="Tyr recombinase" evidence="5">
    <location>
        <begin position="153"/>
        <end position="332"/>
    </location>
</feature>
<dbReference type="RefSeq" id="WP_101966563.1">
    <property type="nucleotide sequence ID" value="NZ_PDFK01000002.1"/>
</dbReference>
<dbReference type="SUPFAM" id="SSF56349">
    <property type="entry name" value="DNA breaking-rejoining enzymes"/>
    <property type="match status" value="1"/>
</dbReference>
<dbReference type="InterPro" id="IPR002104">
    <property type="entry name" value="Integrase_catalytic"/>
</dbReference>
<dbReference type="InterPro" id="IPR011010">
    <property type="entry name" value="DNA_brk_join_enz"/>
</dbReference>
<dbReference type="AlphaFoldDB" id="A0A2I0V2Q7"/>
<comment type="caution">
    <text evidence="6">The sequence shown here is derived from an EMBL/GenBank/DDBJ whole genome shotgun (WGS) entry which is preliminary data.</text>
</comment>
<evidence type="ECO:0000256" key="1">
    <source>
        <dbReference type="ARBA" id="ARBA00008857"/>
    </source>
</evidence>
<accession>A0A2I0V2Q7</accession>
<dbReference type="EMBL" id="PDFK01000002">
    <property type="protein sequence ID" value="PKU52584.1"/>
    <property type="molecule type" value="Genomic_DNA"/>
</dbReference>
<gene>
    <name evidence="6" type="ORF">CRI88_09725</name>
</gene>
<dbReference type="InterPro" id="IPR013762">
    <property type="entry name" value="Integrase-like_cat_sf"/>
</dbReference>
<keyword evidence="2" id="KW-0229">DNA integration</keyword>
<keyword evidence="3" id="KW-0238">DNA-binding</keyword>
<evidence type="ECO:0000256" key="3">
    <source>
        <dbReference type="ARBA" id="ARBA00023125"/>
    </source>
</evidence>
<reference evidence="6 7" key="1">
    <citation type="submission" date="2017-10" db="EMBL/GenBank/DDBJ databases">
        <title>Draft genome of Lysinibacillus fusiformis strain Juneja, a laboratory-derived pathogen of Drosophila melanogaster.</title>
        <authorList>
            <person name="Smith B.R."/>
            <person name="Unckless R.L."/>
        </authorList>
    </citation>
    <scope>NUCLEOTIDE SEQUENCE [LARGE SCALE GENOMIC DNA]</scope>
    <source>
        <strain evidence="6 7">Juneja</strain>
    </source>
</reference>
<protein>
    <submittedName>
        <fullName evidence="6">Integrase</fullName>
    </submittedName>
</protein>
<evidence type="ECO:0000313" key="6">
    <source>
        <dbReference type="EMBL" id="PKU52584.1"/>
    </source>
</evidence>
<dbReference type="Gene3D" id="1.10.443.10">
    <property type="entry name" value="Intergrase catalytic core"/>
    <property type="match status" value="1"/>
</dbReference>
<keyword evidence="4" id="KW-0233">DNA recombination</keyword>
<dbReference type="PANTHER" id="PTHR30349">
    <property type="entry name" value="PHAGE INTEGRASE-RELATED"/>
    <property type="match status" value="1"/>
</dbReference>
<dbReference type="Proteomes" id="UP000234956">
    <property type="component" value="Unassembled WGS sequence"/>
</dbReference>
<organism evidence="6 7">
    <name type="scientific">Lysinibacillus fusiformis</name>
    <dbReference type="NCBI Taxonomy" id="28031"/>
    <lineage>
        <taxon>Bacteria</taxon>
        <taxon>Bacillati</taxon>
        <taxon>Bacillota</taxon>
        <taxon>Bacilli</taxon>
        <taxon>Bacillales</taxon>
        <taxon>Bacillaceae</taxon>
        <taxon>Lysinibacillus</taxon>
    </lineage>
</organism>
<sequence>MKKGMLVIGNRGWIKTEREIRVAISTNEDVSNKGAYLNLMLQLNKIARHAKGVSVNKTLPQYYNHMDLFCRFVADNYNLKVLANIQNKHLVDYVSERQSEGKSASTIKNDLAAIRYFHDQIPNPRYQLSSNQILSENYNEFHLERRRFGGVDRRPTELEYQALVTLAQQSNSPSLALIIMLCREQGLRVHEAVRLSRVDAEKALREGFLTVKGKGGLIRQIPLQTQSFSVLQDAMQQVNRGEKLFVLRDQKAHQVIQRVQDFIRNNRQKVLDPLNTRPKGVEITMHSFRHAYAKEQYELFIEKGYTEGDARLAVSKLIGHNREDVTRIYLAE</sequence>